<name>A0A2S2Q5P4_9HEMI</name>
<gene>
    <name evidence="1" type="ORF">g.4558</name>
</gene>
<evidence type="ECO:0000313" key="1">
    <source>
        <dbReference type="EMBL" id="MBY73034.1"/>
    </source>
</evidence>
<dbReference type="Gene3D" id="2.40.70.10">
    <property type="entry name" value="Acid Proteases"/>
    <property type="match status" value="2"/>
</dbReference>
<accession>A0A2S2Q5P4</accession>
<reference evidence="1" key="1">
    <citation type="submission" date="2018-04" db="EMBL/GenBank/DDBJ databases">
        <title>Transcriptome assembly of Sipha flava.</title>
        <authorList>
            <person name="Scully E.D."/>
            <person name="Geib S.M."/>
            <person name="Palmer N.A."/>
            <person name="Koch K."/>
            <person name="Bradshaw J."/>
            <person name="Heng-Moss T."/>
            <person name="Sarath G."/>
        </authorList>
    </citation>
    <scope>NUCLEOTIDE SEQUENCE</scope>
</reference>
<proteinExistence type="predicted"/>
<dbReference type="InterPro" id="IPR021109">
    <property type="entry name" value="Peptidase_aspartic_dom_sf"/>
</dbReference>
<protein>
    <recommendedName>
        <fullName evidence="2">Peptidase A2 domain-containing protein</fullName>
    </recommendedName>
</protein>
<dbReference type="AlphaFoldDB" id="A0A2S2Q5P4"/>
<dbReference type="EMBL" id="GGMS01003831">
    <property type="protein sequence ID" value="MBY73034.1"/>
    <property type="molecule type" value="Transcribed_RNA"/>
</dbReference>
<organism evidence="1">
    <name type="scientific">Sipha flava</name>
    <name type="common">yellow sugarcane aphid</name>
    <dbReference type="NCBI Taxonomy" id="143950"/>
    <lineage>
        <taxon>Eukaryota</taxon>
        <taxon>Metazoa</taxon>
        <taxon>Ecdysozoa</taxon>
        <taxon>Arthropoda</taxon>
        <taxon>Hexapoda</taxon>
        <taxon>Insecta</taxon>
        <taxon>Pterygota</taxon>
        <taxon>Neoptera</taxon>
        <taxon>Paraneoptera</taxon>
        <taxon>Hemiptera</taxon>
        <taxon>Sternorrhyncha</taxon>
        <taxon>Aphidomorpha</taxon>
        <taxon>Aphidoidea</taxon>
        <taxon>Aphididae</taxon>
        <taxon>Sipha</taxon>
    </lineage>
</organism>
<sequence>MQYSSSNRSCKMTSTKTEVVIVRPRRIDVFIKKAILNSRVAVPVLMDLGSKYTFIKESTAKFYNLNIKNEETDFIGTWHKYRLPGQLTKTVIASITIDGVSPGNIKILVVPDNVMKYQMLIGRDWLGQPAIDFRKTRKRFIVSSRDHSFVDIIVTPIPPWVKKATINRKHKIRMTIDSSSYYTLIKYKLVKKWNLKRYIVNKELYGIGKCNVLIKERAEAVVEIDGIPITTDIYLAENLIPDGIIGKMWLNHSLVRFRKTNNNIKFLKKKSSIR</sequence>
<evidence type="ECO:0008006" key="2">
    <source>
        <dbReference type="Google" id="ProtNLM"/>
    </source>
</evidence>